<dbReference type="GO" id="GO:0006261">
    <property type="term" value="P:DNA-templated DNA replication"/>
    <property type="evidence" value="ECO:0007669"/>
    <property type="project" value="TreeGrafter"/>
</dbReference>
<dbReference type="GO" id="GO:0000731">
    <property type="term" value="P:DNA synthesis involved in DNA repair"/>
    <property type="evidence" value="ECO:0007669"/>
    <property type="project" value="TreeGrafter"/>
</dbReference>
<dbReference type="InterPro" id="IPR021886">
    <property type="entry name" value="MgsA_C"/>
</dbReference>
<dbReference type="GO" id="GO:0008047">
    <property type="term" value="F:enzyme activator activity"/>
    <property type="evidence" value="ECO:0007669"/>
    <property type="project" value="TreeGrafter"/>
</dbReference>
<dbReference type="InterPro" id="IPR008824">
    <property type="entry name" value="RuvB-like_N"/>
</dbReference>
<dbReference type="GO" id="GO:0006310">
    <property type="term" value="P:DNA recombination"/>
    <property type="evidence" value="ECO:0007669"/>
    <property type="project" value="InterPro"/>
</dbReference>
<organism evidence="4 5">
    <name type="scientific">Metamycoplasma phocicerebrale</name>
    <dbReference type="NCBI Taxonomy" id="142649"/>
    <lineage>
        <taxon>Bacteria</taxon>
        <taxon>Bacillati</taxon>
        <taxon>Mycoplasmatota</taxon>
        <taxon>Mycoplasmoidales</taxon>
        <taxon>Metamycoplasmataceae</taxon>
        <taxon>Metamycoplasma</taxon>
    </lineage>
</organism>
<dbReference type="GO" id="GO:0005524">
    <property type="term" value="F:ATP binding"/>
    <property type="evidence" value="ECO:0007669"/>
    <property type="project" value="UniProtKB-KW"/>
</dbReference>
<feature type="domain" description="AAA+ ATPase" evidence="3">
    <location>
        <begin position="35"/>
        <end position="143"/>
    </location>
</feature>
<dbReference type="Pfam" id="PF12002">
    <property type="entry name" value="MgsA_C"/>
    <property type="match status" value="1"/>
</dbReference>
<dbReference type="SMART" id="SM00382">
    <property type="entry name" value="AAA"/>
    <property type="match status" value="1"/>
</dbReference>
<name>A0A3Q9VA53_9BACT</name>
<dbReference type="Gene3D" id="3.40.50.300">
    <property type="entry name" value="P-loop containing nucleotide triphosphate hydrolases"/>
    <property type="match status" value="1"/>
</dbReference>
<keyword evidence="1" id="KW-0547">Nucleotide-binding</keyword>
<dbReference type="KEGG" id="mphc:DMC14_001575"/>
<dbReference type="PANTHER" id="PTHR13779">
    <property type="entry name" value="WERNER HELICASE-INTERACTING PROTEIN 1 FAMILY MEMBER"/>
    <property type="match status" value="1"/>
</dbReference>
<dbReference type="GO" id="GO:0003677">
    <property type="term" value="F:DNA binding"/>
    <property type="evidence" value="ECO:0007669"/>
    <property type="project" value="InterPro"/>
</dbReference>
<dbReference type="Proteomes" id="UP000256585">
    <property type="component" value="Chromosome"/>
</dbReference>
<dbReference type="InterPro" id="IPR003593">
    <property type="entry name" value="AAA+_ATPase"/>
</dbReference>
<gene>
    <name evidence="4" type="ORF">DMC14_001575</name>
</gene>
<keyword evidence="5" id="KW-1185">Reference proteome</keyword>
<dbReference type="InterPro" id="IPR051314">
    <property type="entry name" value="AAA_ATPase_RarA/MGS1/WRNIP1"/>
</dbReference>
<dbReference type="Gene3D" id="1.10.3710.10">
    <property type="entry name" value="DNA polymerase III clamp loader subunits, C-terminal domain"/>
    <property type="match status" value="1"/>
</dbReference>
<dbReference type="EMBL" id="CP033058">
    <property type="protein sequence ID" value="AZZ65475.1"/>
    <property type="molecule type" value="Genomic_DNA"/>
</dbReference>
<evidence type="ECO:0000313" key="4">
    <source>
        <dbReference type="EMBL" id="AZZ65475.1"/>
    </source>
</evidence>
<evidence type="ECO:0000256" key="2">
    <source>
        <dbReference type="ARBA" id="ARBA00022840"/>
    </source>
</evidence>
<proteinExistence type="predicted"/>
<protein>
    <submittedName>
        <fullName evidence="4">Replication-associated recombination protein A</fullName>
    </submittedName>
</protein>
<dbReference type="RefSeq" id="WP_116171695.1">
    <property type="nucleotide sequence ID" value="NZ_CP033058.2"/>
</dbReference>
<dbReference type="InterPro" id="IPR008921">
    <property type="entry name" value="DNA_pol3_clamp-load_cplx_C"/>
</dbReference>
<dbReference type="CDD" id="cd00009">
    <property type="entry name" value="AAA"/>
    <property type="match status" value="1"/>
</dbReference>
<dbReference type="AlphaFoldDB" id="A0A3Q9VA53"/>
<dbReference type="OrthoDB" id="9778364at2"/>
<evidence type="ECO:0000256" key="1">
    <source>
        <dbReference type="ARBA" id="ARBA00022741"/>
    </source>
</evidence>
<evidence type="ECO:0000313" key="5">
    <source>
        <dbReference type="Proteomes" id="UP000256585"/>
    </source>
</evidence>
<accession>A0A3Q9VA53</accession>
<keyword evidence="2" id="KW-0067">ATP-binding</keyword>
<dbReference type="InterPro" id="IPR027417">
    <property type="entry name" value="P-loop_NTPase"/>
</dbReference>
<evidence type="ECO:0000259" key="3">
    <source>
        <dbReference type="SMART" id="SM00382"/>
    </source>
</evidence>
<reference evidence="4" key="1">
    <citation type="submission" date="2019-03" db="EMBL/GenBank/DDBJ databases">
        <title>Draft Sequence and Annotation of the Mycoplasma phocicerebrale Strain 1049T Genome.</title>
        <authorList>
            <person name="Frasca S.Jr."/>
            <person name="Kutish G.F."/>
            <person name="Castellanos Gell J."/>
            <person name="Michaels D.L."/>
            <person name="Brown D.R."/>
        </authorList>
    </citation>
    <scope>NUCLEOTIDE SEQUENCE</scope>
    <source>
        <strain evidence="4">1049</strain>
    </source>
</reference>
<sequence length="404" mass="46542">MKANLANSLRPQKLDDFVCSTQKRELFQSIIENKDYSSFIFYGKPGTGKTTIANILANSLNCSYDFFNAAIDNKEDLLIKIKNNNIVIIDEIHRLNKDKQDILLPYLENDFITIYGTTTENPYFKINPALRSRSHIIEIESPSTKDIIFQLNKIAFQNNIEWLKNKDIQEFIAIQSNSDFRSALNNVELINKLSKKETISLEQIKFLVPSIKFYSDKNGDAHYDLLSAFHKSLRGSDPDAALYWGLLILKSGDVDNLFRRLLCATYEDVGLANPALGQQVLSAIESYERLGMPEGYLPIGFAILNVALSPKSNSNYLAINKIKNLIDNGYIYEPPIHLKDSHYSGAKKLGRGINYKYPHDYENNYTKQEYLPNELKNKEIFNFQNQGMEKKIKEYWNKIKKEEW</sequence>
<dbReference type="InterPro" id="IPR032423">
    <property type="entry name" value="AAA_assoc_2"/>
</dbReference>
<dbReference type="PANTHER" id="PTHR13779:SF7">
    <property type="entry name" value="ATPASE WRNIP1"/>
    <property type="match status" value="1"/>
</dbReference>
<dbReference type="SUPFAM" id="SSF52540">
    <property type="entry name" value="P-loop containing nucleoside triphosphate hydrolases"/>
    <property type="match status" value="1"/>
</dbReference>
<dbReference type="Gene3D" id="1.20.272.10">
    <property type="match status" value="1"/>
</dbReference>
<dbReference type="GO" id="GO:0017116">
    <property type="term" value="F:single-stranded DNA helicase activity"/>
    <property type="evidence" value="ECO:0007669"/>
    <property type="project" value="TreeGrafter"/>
</dbReference>
<dbReference type="GO" id="GO:0009378">
    <property type="term" value="F:four-way junction helicase activity"/>
    <property type="evidence" value="ECO:0007669"/>
    <property type="project" value="InterPro"/>
</dbReference>
<dbReference type="Pfam" id="PF05496">
    <property type="entry name" value="RuvB_N"/>
    <property type="match status" value="1"/>
</dbReference>
<dbReference type="Pfam" id="PF16193">
    <property type="entry name" value="AAA_assoc_2"/>
    <property type="match status" value="1"/>
</dbReference>
<dbReference type="SUPFAM" id="SSF48019">
    <property type="entry name" value="post-AAA+ oligomerization domain-like"/>
    <property type="match status" value="1"/>
</dbReference>